<keyword evidence="2" id="KW-1185">Reference proteome</keyword>
<name>A0A1H3B9Q5_ALLWA</name>
<proteinExistence type="predicted"/>
<protein>
    <submittedName>
        <fullName evidence="1">Uncharacterized protein</fullName>
    </submittedName>
</protein>
<gene>
    <name evidence="1" type="ORF">SAMN05421644_10281</name>
</gene>
<dbReference type="AlphaFoldDB" id="A0A1H3B9Q5"/>
<evidence type="ECO:0000313" key="2">
    <source>
        <dbReference type="Proteomes" id="UP000198672"/>
    </source>
</evidence>
<reference evidence="2" key="1">
    <citation type="submission" date="2016-10" db="EMBL/GenBank/DDBJ databases">
        <authorList>
            <person name="Varghese N."/>
            <person name="Submissions S."/>
        </authorList>
    </citation>
    <scope>NUCLEOTIDE SEQUENCE [LARGE SCALE GENOMIC DNA]</scope>
    <source>
        <strain evidence="2">DSM 173</strain>
    </source>
</reference>
<dbReference type="RefSeq" id="WP_091331650.1">
    <property type="nucleotide sequence ID" value="NZ_FNOW01000002.1"/>
</dbReference>
<organism evidence="1 2">
    <name type="scientific">Allochromatium warmingii</name>
    <name type="common">Chromatium warmingii</name>
    <dbReference type="NCBI Taxonomy" id="61595"/>
    <lineage>
        <taxon>Bacteria</taxon>
        <taxon>Pseudomonadati</taxon>
        <taxon>Pseudomonadota</taxon>
        <taxon>Gammaproteobacteria</taxon>
        <taxon>Chromatiales</taxon>
        <taxon>Chromatiaceae</taxon>
        <taxon>Allochromatium</taxon>
    </lineage>
</organism>
<dbReference type="Proteomes" id="UP000198672">
    <property type="component" value="Unassembled WGS sequence"/>
</dbReference>
<accession>A0A1H3B9Q5</accession>
<sequence length="112" mass="11853">MQPLHDNWARLIDEITTLEQATDALAPAPAAAPLTREQLQTVVAHLLQALSYDLGAVEPLLAQLRAAAPDATVAAAVAAIAEQFEVFAIDDALALTHALRTRLDTETDVASC</sequence>
<dbReference type="STRING" id="61595.SAMN05421644_10281"/>
<dbReference type="EMBL" id="FNOW01000002">
    <property type="protein sequence ID" value="SDX38418.1"/>
    <property type="molecule type" value="Genomic_DNA"/>
</dbReference>
<evidence type="ECO:0000313" key="1">
    <source>
        <dbReference type="EMBL" id="SDX38418.1"/>
    </source>
</evidence>